<organism evidence="1 2">
    <name type="scientific">Cucurbita argyrosperma subsp. sororia</name>
    <dbReference type="NCBI Taxonomy" id="37648"/>
    <lineage>
        <taxon>Eukaryota</taxon>
        <taxon>Viridiplantae</taxon>
        <taxon>Streptophyta</taxon>
        <taxon>Embryophyta</taxon>
        <taxon>Tracheophyta</taxon>
        <taxon>Spermatophyta</taxon>
        <taxon>Magnoliopsida</taxon>
        <taxon>eudicotyledons</taxon>
        <taxon>Gunneridae</taxon>
        <taxon>Pentapetalae</taxon>
        <taxon>rosids</taxon>
        <taxon>fabids</taxon>
        <taxon>Cucurbitales</taxon>
        <taxon>Cucurbitaceae</taxon>
        <taxon>Cucurbiteae</taxon>
        <taxon>Cucurbita</taxon>
    </lineage>
</organism>
<sequence length="115" mass="13326">MALFPFVLPLRFLSLRNHDSDCMVLTNQLTVASPSLRERQWQRNVTDLGLDETLSETRIMSSCVKQYKKMRRIGGFYSIALTVLEDLHQEAMVLVGQAWRQRFAVDLLSVIIRKL</sequence>
<reference evidence="1 2" key="1">
    <citation type="journal article" date="2021" name="Hortic Res">
        <title>The domestication of Cucurbita argyrosperma as revealed by the genome of its wild relative.</title>
        <authorList>
            <person name="Barrera-Redondo J."/>
            <person name="Sanchez-de la Vega G."/>
            <person name="Aguirre-Liguori J.A."/>
            <person name="Castellanos-Morales G."/>
            <person name="Gutierrez-Guerrero Y.T."/>
            <person name="Aguirre-Dugua X."/>
            <person name="Aguirre-Planter E."/>
            <person name="Tenaillon M.I."/>
            <person name="Lira-Saade R."/>
            <person name="Eguiarte L.E."/>
        </authorList>
    </citation>
    <scope>NUCLEOTIDE SEQUENCE [LARGE SCALE GENOMIC DNA]</scope>
    <source>
        <strain evidence="1">JBR-2021</strain>
    </source>
</reference>
<feature type="non-terminal residue" evidence="1">
    <location>
        <position position="1"/>
    </location>
</feature>
<accession>A0AAV6LVL0</accession>
<dbReference type="EMBL" id="JAGKQH010000020">
    <property type="protein sequence ID" value="KAG6571114.1"/>
    <property type="molecule type" value="Genomic_DNA"/>
</dbReference>
<protein>
    <submittedName>
        <fullName evidence="1">Uncharacterized protein</fullName>
    </submittedName>
</protein>
<dbReference type="AlphaFoldDB" id="A0AAV6LVL0"/>
<name>A0AAV6LVL0_9ROSI</name>
<keyword evidence="2" id="KW-1185">Reference proteome</keyword>
<evidence type="ECO:0000313" key="2">
    <source>
        <dbReference type="Proteomes" id="UP000685013"/>
    </source>
</evidence>
<dbReference type="Proteomes" id="UP000685013">
    <property type="component" value="Chromosome 20"/>
</dbReference>
<comment type="caution">
    <text evidence="1">The sequence shown here is derived from an EMBL/GenBank/DDBJ whole genome shotgun (WGS) entry which is preliminary data.</text>
</comment>
<gene>
    <name evidence="1" type="ORF">SDJN03_30029</name>
</gene>
<evidence type="ECO:0000313" key="1">
    <source>
        <dbReference type="EMBL" id="KAG6571114.1"/>
    </source>
</evidence>
<proteinExistence type="predicted"/>